<evidence type="ECO:0000256" key="1">
    <source>
        <dbReference type="SAM" id="MobiDB-lite"/>
    </source>
</evidence>
<feature type="compositionally biased region" description="Polar residues" evidence="1">
    <location>
        <begin position="1"/>
        <end position="16"/>
    </location>
</feature>
<protein>
    <submittedName>
        <fullName evidence="2">Uncharacterized protein</fullName>
    </submittedName>
</protein>
<dbReference type="Proteomes" id="UP000485058">
    <property type="component" value="Unassembled WGS sequence"/>
</dbReference>
<dbReference type="AlphaFoldDB" id="A0A6A0ALH0"/>
<gene>
    <name evidence="2" type="ORF">HaLaN_33104</name>
</gene>
<keyword evidence="3" id="KW-1185">Reference proteome</keyword>
<evidence type="ECO:0000313" key="3">
    <source>
        <dbReference type="Proteomes" id="UP000485058"/>
    </source>
</evidence>
<feature type="region of interest" description="Disordered" evidence="1">
    <location>
        <begin position="1"/>
        <end position="20"/>
    </location>
</feature>
<proteinExistence type="predicted"/>
<name>A0A6A0ALH0_HAELA</name>
<comment type="caution">
    <text evidence="2">The sequence shown here is derived from an EMBL/GenBank/DDBJ whole genome shotgun (WGS) entry which is preliminary data.</text>
</comment>
<evidence type="ECO:0000313" key="2">
    <source>
        <dbReference type="EMBL" id="GFH33696.1"/>
    </source>
</evidence>
<sequence>MRRYAQCTSRSSQKISATREVARHWSVHLSGPGILTLDIGTGAASVAFAGGSPSPRAQLARGQPRSEQPPGAQLPPPAVDAASGSRQLLRQKCRLQGDGAQL</sequence>
<accession>A0A6A0ALH0</accession>
<feature type="region of interest" description="Disordered" evidence="1">
    <location>
        <begin position="48"/>
        <end position="87"/>
    </location>
</feature>
<dbReference type="EMBL" id="BLLF01009349">
    <property type="protein sequence ID" value="GFH33696.1"/>
    <property type="molecule type" value="Genomic_DNA"/>
</dbReference>
<organism evidence="2 3">
    <name type="scientific">Haematococcus lacustris</name>
    <name type="common">Green alga</name>
    <name type="synonym">Haematococcus pluvialis</name>
    <dbReference type="NCBI Taxonomy" id="44745"/>
    <lineage>
        <taxon>Eukaryota</taxon>
        <taxon>Viridiplantae</taxon>
        <taxon>Chlorophyta</taxon>
        <taxon>core chlorophytes</taxon>
        <taxon>Chlorophyceae</taxon>
        <taxon>CS clade</taxon>
        <taxon>Chlamydomonadales</taxon>
        <taxon>Haematococcaceae</taxon>
        <taxon>Haematococcus</taxon>
    </lineage>
</organism>
<reference evidence="2 3" key="1">
    <citation type="submission" date="2020-02" db="EMBL/GenBank/DDBJ databases">
        <title>Draft genome sequence of Haematococcus lacustris strain NIES-144.</title>
        <authorList>
            <person name="Morimoto D."/>
            <person name="Nakagawa S."/>
            <person name="Yoshida T."/>
            <person name="Sawayama S."/>
        </authorList>
    </citation>
    <scope>NUCLEOTIDE SEQUENCE [LARGE SCALE GENOMIC DNA]</scope>
    <source>
        <strain evidence="2 3">NIES-144</strain>
    </source>
</reference>